<evidence type="ECO:0000313" key="5">
    <source>
        <dbReference type="Proteomes" id="UP000286287"/>
    </source>
</evidence>
<dbReference type="AlphaFoldDB" id="A0A418V0U0"/>
<feature type="domain" description="Leucine-binding protein" evidence="3">
    <location>
        <begin position="3"/>
        <end position="97"/>
    </location>
</feature>
<name>A0A418V0U0_9DEIO</name>
<evidence type="ECO:0000256" key="1">
    <source>
        <dbReference type="ARBA" id="ARBA00010062"/>
    </source>
</evidence>
<keyword evidence="5" id="KW-1185">Reference proteome</keyword>
<dbReference type="PANTHER" id="PTHR30483:SF37">
    <property type="entry name" value="ABC TRANSPORTER SUBSTRATE-BINDING PROTEIN"/>
    <property type="match status" value="1"/>
</dbReference>
<dbReference type="EMBL" id="QYUJ01000029">
    <property type="protein sequence ID" value="RJF69435.1"/>
    <property type="molecule type" value="Genomic_DNA"/>
</dbReference>
<dbReference type="InterPro" id="IPR028082">
    <property type="entry name" value="Peripla_BP_I"/>
</dbReference>
<evidence type="ECO:0000256" key="2">
    <source>
        <dbReference type="ARBA" id="ARBA00022729"/>
    </source>
</evidence>
<protein>
    <submittedName>
        <fullName evidence="4">Branched-chain amino acid ABC transporter substrate-binding protein</fullName>
    </submittedName>
</protein>
<dbReference type="Proteomes" id="UP000286287">
    <property type="component" value="Unassembled WGS sequence"/>
</dbReference>
<dbReference type="PANTHER" id="PTHR30483">
    <property type="entry name" value="LEUCINE-SPECIFIC-BINDING PROTEIN"/>
    <property type="match status" value="1"/>
</dbReference>
<feature type="non-terminal residue" evidence="4">
    <location>
        <position position="1"/>
    </location>
</feature>
<comment type="similarity">
    <text evidence="1">Belongs to the leucine-binding protein family.</text>
</comment>
<gene>
    <name evidence="4" type="ORF">D3875_21025</name>
</gene>
<organism evidence="4 5">
    <name type="scientific">Deinococcus cavernae</name>
    <dbReference type="NCBI Taxonomy" id="2320857"/>
    <lineage>
        <taxon>Bacteria</taxon>
        <taxon>Thermotogati</taxon>
        <taxon>Deinococcota</taxon>
        <taxon>Deinococci</taxon>
        <taxon>Deinococcales</taxon>
        <taxon>Deinococcaceae</taxon>
        <taxon>Deinococcus</taxon>
    </lineage>
</organism>
<sequence>GAKDAATGFLVTMVWNQDVKYPGAQNLYSRLKKALGGEEPSQHAAQSYAGMLAAAEAIRLAGSADPARVQEALKRVKLNTAFGPVSFRSYGGYQNQNSVVGLITQVQNGKFVTVAPATAATGKIVFPRK</sequence>
<evidence type="ECO:0000313" key="4">
    <source>
        <dbReference type="EMBL" id="RJF69435.1"/>
    </source>
</evidence>
<evidence type="ECO:0000259" key="3">
    <source>
        <dbReference type="Pfam" id="PF13458"/>
    </source>
</evidence>
<reference evidence="4 5" key="1">
    <citation type="submission" date="2018-09" db="EMBL/GenBank/DDBJ databases">
        <authorList>
            <person name="Zhu H."/>
        </authorList>
    </citation>
    <scope>NUCLEOTIDE SEQUENCE [LARGE SCALE GENOMIC DNA]</scope>
    <source>
        <strain evidence="4 5">K2S05-167</strain>
    </source>
</reference>
<proteinExistence type="inferred from homology"/>
<dbReference type="Pfam" id="PF13458">
    <property type="entry name" value="Peripla_BP_6"/>
    <property type="match status" value="1"/>
</dbReference>
<dbReference type="InterPro" id="IPR028081">
    <property type="entry name" value="Leu-bd"/>
</dbReference>
<accession>A0A418V0U0</accession>
<dbReference type="Gene3D" id="3.40.50.2300">
    <property type="match status" value="2"/>
</dbReference>
<dbReference type="SUPFAM" id="SSF53822">
    <property type="entry name" value="Periplasmic binding protein-like I"/>
    <property type="match status" value="1"/>
</dbReference>
<dbReference type="RefSeq" id="WP_147364157.1">
    <property type="nucleotide sequence ID" value="NZ_QYUJ01000029.1"/>
</dbReference>
<keyword evidence="2" id="KW-0732">Signal</keyword>
<dbReference type="OrthoDB" id="9783240at2"/>
<dbReference type="InterPro" id="IPR051010">
    <property type="entry name" value="BCAA_transport"/>
</dbReference>
<comment type="caution">
    <text evidence="4">The sequence shown here is derived from an EMBL/GenBank/DDBJ whole genome shotgun (WGS) entry which is preliminary data.</text>
</comment>